<comment type="caution">
    <text evidence="5">The sequence shown here is derived from an EMBL/GenBank/DDBJ whole genome shotgun (WGS) entry which is preliminary data.</text>
</comment>
<dbReference type="PROSITE" id="PS50977">
    <property type="entry name" value="HTH_TETR_2"/>
    <property type="match status" value="1"/>
</dbReference>
<sequence length="298" mass="32204">MSEEELHPLATGPTRRRRRLSDEETARRVLDAALAMVHRSGLTVGLDHISFEDVIREAGVSRTAAYRRWPYKDLFFGDLLRALASGAAPAAAVSAETSRALIASVVADRSGDLSSPEGRRDLVSELIRLGAASDQQAIRESPEWRTYLALQATFLSLPLGALRDEIHAALGRSEQGFVDRIAQGWQSLAELLGFRLRPESGGDYTVIATLASGQVRGLALMELSHPDLVNRRSTGNPTGASTAADWSLAGLGAASIAMTFLEPDPDVVWDDARLAELRQLLEGVPMIERAPDSAPRSD</sequence>
<keyword evidence="6" id="KW-1185">Reference proteome</keyword>
<accession>A0ABP6T879</accession>
<dbReference type="Proteomes" id="UP001501676">
    <property type="component" value="Unassembled WGS sequence"/>
</dbReference>
<dbReference type="InterPro" id="IPR001647">
    <property type="entry name" value="HTH_TetR"/>
</dbReference>
<dbReference type="SUPFAM" id="SSF46689">
    <property type="entry name" value="Homeodomain-like"/>
    <property type="match status" value="1"/>
</dbReference>
<feature type="region of interest" description="Disordered" evidence="3">
    <location>
        <begin position="1"/>
        <end position="22"/>
    </location>
</feature>
<evidence type="ECO:0000259" key="4">
    <source>
        <dbReference type="PROSITE" id="PS50977"/>
    </source>
</evidence>
<evidence type="ECO:0000313" key="5">
    <source>
        <dbReference type="EMBL" id="GAA3394987.1"/>
    </source>
</evidence>
<evidence type="ECO:0000256" key="3">
    <source>
        <dbReference type="SAM" id="MobiDB-lite"/>
    </source>
</evidence>
<evidence type="ECO:0000256" key="1">
    <source>
        <dbReference type="ARBA" id="ARBA00023125"/>
    </source>
</evidence>
<protein>
    <recommendedName>
        <fullName evidence="4">HTH tetR-type domain-containing protein</fullName>
    </recommendedName>
</protein>
<gene>
    <name evidence="5" type="ORF">GCM10020369_66430</name>
</gene>
<dbReference type="InterPro" id="IPR009057">
    <property type="entry name" value="Homeodomain-like_sf"/>
</dbReference>
<proteinExistence type="predicted"/>
<feature type="DNA-binding region" description="H-T-H motif" evidence="2">
    <location>
        <begin position="50"/>
        <end position="69"/>
    </location>
</feature>
<name>A0ABP6T879_9ACTN</name>
<reference evidence="6" key="1">
    <citation type="journal article" date="2019" name="Int. J. Syst. Evol. Microbiol.">
        <title>The Global Catalogue of Microorganisms (GCM) 10K type strain sequencing project: providing services to taxonomists for standard genome sequencing and annotation.</title>
        <authorList>
            <consortium name="The Broad Institute Genomics Platform"/>
            <consortium name="The Broad Institute Genome Sequencing Center for Infectious Disease"/>
            <person name="Wu L."/>
            <person name="Ma J."/>
        </authorList>
    </citation>
    <scope>NUCLEOTIDE SEQUENCE [LARGE SCALE GENOMIC DNA]</scope>
    <source>
        <strain evidence="6">JCM 9458</strain>
    </source>
</reference>
<dbReference type="Gene3D" id="1.10.357.10">
    <property type="entry name" value="Tetracycline Repressor, domain 2"/>
    <property type="match status" value="1"/>
</dbReference>
<dbReference type="EMBL" id="BAAAYN010000047">
    <property type="protein sequence ID" value="GAA3394987.1"/>
    <property type="molecule type" value="Genomic_DNA"/>
</dbReference>
<dbReference type="RefSeq" id="WP_345732217.1">
    <property type="nucleotide sequence ID" value="NZ_BAAAYN010000047.1"/>
</dbReference>
<feature type="domain" description="HTH tetR-type" evidence="4">
    <location>
        <begin position="23"/>
        <end position="87"/>
    </location>
</feature>
<organism evidence="5 6">
    <name type="scientific">Cryptosporangium minutisporangium</name>
    <dbReference type="NCBI Taxonomy" id="113569"/>
    <lineage>
        <taxon>Bacteria</taxon>
        <taxon>Bacillati</taxon>
        <taxon>Actinomycetota</taxon>
        <taxon>Actinomycetes</taxon>
        <taxon>Cryptosporangiales</taxon>
        <taxon>Cryptosporangiaceae</taxon>
        <taxon>Cryptosporangium</taxon>
    </lineage>
</organism>
<evidence type="ECO:0000313" key="6">
    <source>
        <dbReference type="Proteomes" id="UP001501676"/>
    </source>
</evidence>
<evidence type="ECO:0000256" key="2">
    <source>
        <dbReference type="PROSITE-ProRule" id="PRU00335"/>
    </source>
</evidence>
<keyword evidence="1 2" id="KW-0238">DNA-binding</keyword>